<evidence type="ECO:0000313" key="2">
    <source>
        <dbReference type="EMBL" id="JAB84817.1"/>
    </source>
</evidence>
<reference evidence="2" key="1">
    <citation type="submission" date="2013-07" db="EMBL/GenBank/DDBJ databases">
        <authorList>
            <person name="Geib S."/>
        </authorList>
    </citation>
    <scope>NUCLEOTIDE SEQUENCE</scope>
</reference>
<dbReference type="EMBL" id="GAMC01021738">
    <property type="protein sequence ID" value="JAB84817.1"/>
    <property type="molecule type" value="mRNA"/>
</dbReference>
<dbReference type="AlphaFoldDB" id="W8AGQ1"/>
<proteinExistence type="evidence at transcript level"/>
<evidence type="ECO:0000256" key="1">
    <source>
        <dbReference type="SAM" id="MobiDB-lite"/>
    </source>
</evidence>
<reference evidence="2" key="2">
    <citation type="journal article" date="2014" name="BMC Genomics">
        <title>A genomic perspective to assessing quality of mass-reared SIT flies used in Mediterranean fruit fly (Ceratitis capitata) eradication in California.</title>
        <authorList>
            <person name="Calla B."/>
            <person name="Hall B."/>
            <person name="Hou S."/>
            <person name="Geib S.M."/>
        </authorList>
    </citation>
    <scope>NUCLEOTIDE SEQUENCE</scope>
</reference>
<sequence>MTTQEAKIKNDIQRKEEYNKYSELYFPELRSTVCSIFSGDILLIEKLTKSTCSKLTELRTAYDEVKRQEDIQSDVPIQVEFTDEGLSIAIVIREQQNNDQQYTIRIIQFIVLDWTKDVEVLTILAKALNETVLQCTRIIPKLINNRANFRNINMIETNPIYEYMVLVYSMYKMLHIEESLPGCYVQTLMARKRITYNMLCHTLKYSTKLPEPVKNWFKDENIVRKLAYIPRYETPKTTDDQNQTENHAEPDVDEQQNNQWALHLIDYTGQKFIQRLSFQYAPKRVYTNDRYVDIDGDVNITG</sequence>
<organism evidence="2">
    <name type="scientific">Ceratitis capitata</name>
    <name type="common">Mediterranean fruit fly</name>
    <name type="synonym">Tephritis capitata</name>
    <dbReference type="NCBI Taxonomy" id="7213"/>
    <lineage>
        <taxon>Eukaryota</taxon>
        <taxon>Metazoa</taxon>
        <taxon>Ecdysozoa</taxon>
        <taxon>Arthropoda</taxon>
        <taxon>Hexapoda</taxon>
        <taxon>Insecta</taxon>
        <taxon>Pterygota</taxon>
        <taxon>Neoptera</taxon>
        <taxon>Endopterygota</taxon>
        <taxon>Diptera</taxon>
        <taxon>Brachycera</taxon>
        <taxon>Muscomorpha</taxon>
        <taxon>Tephritoidea</taxon>
        <taxon>Tephritidae</taxon>
        <taxon>Ceratitis</taxon>
        <taxon>Ceratitis</taxon>
    </lineage>
</organism>
<protein>
    <submittedName>
        <fullName evidence="2">Uncharacterized protein</fullName>
    </submittedName>
</protein>
<feature type="region of interest" description="Disordered" evidence="1">
    <location>
        <begin position="234"/>
        <end position="254"/>
    </location>
</feature>
<name>W8AGQ1_CERCA</name>
<accession>W8AGQ1</accession>